<evidence type="ECO:0000313" key="3">
    <source>
        <dbReference type="EMBL" id="GLI57502.1"/>
    </source>
</evidence>
<dbReference type="FunFam" id="2.40.50.100:FF:000003">
    <property type="entry name" value="Acetyl-CoA carboxylase biotin carboxyl carrier protein"/>
    <property type="match status" value="1"/>
</dbReference>
<dbReference type="SUPFAM" id="SSF51230">
    <property type="entry name" value="Single hybrid motif"/>
    <property type="match status" value="1"/>
</dbReference>
<dbReference type="PROSITE" id="PS50968">
    <property type="entry name" value="BIOTINYL_LIPOYL"/>
    <property type="match status" value="1"/>
</dbReference>
<dbReference type="PROSITE" id="PS00188">
    <property type="entry name" value="BIOTIN"/>
    <property type="match status" value="1"/>
</dbReference>
<sequence>MKKIYKIKVNGRAYEVELQEVTTAEGTVEAPASVGESTPASAAPKKAMVGGETVTAPMPGTIVDIKVRVGDSVAKGQLVAVLEAMKMETEILAPDAGTVTEIHVGKSAAVNLGDAIVSLG</sequence>
<proteinExistence type="predicted"/>
<dbReference type="InterPro" id="IPR000089">
    <property type="entry name" value="Biotin_lipoyl"/>
</dbReference>
<dbReference type="InterPro" id="IPR011053">
    <property type="entry name" value="Single_hybrid_motif"/>
</dbReference>
<keyword evidence="4" id="KW-1185">Reference proteome</keyword>
<evidence type="ECO:0000259" key="2">
    <source>
        <dbReference type="PROSITE" id="PS50968"/>
    </source>
</evidence>
<dbReference type="RefSeq" id="WP_281837152.1">
    <property type="nucleotide sequence ID" value="NZ_BSDY01000019.1"/>
</dbReference>
<dbReference type="CDD" id="cd06850">
    <property type="entry name" value="biotinyl_domain"/>
    <property type="match status" value="1"/>
</dbReference>
<keyword evidence="1" id="KW-0092">Biotin</keyword>
<dbReference type="InterPro" id="IPR050709">
    <property type="entry name" value="Biotin_Carboxyl_Carrier/Decarb"/>
</dbReference>
<accession>A0A9W6GNA3</accession>
<dbReference type="Gene3D" id="2.40.50.100">
    <property type="match status" value="1"/>
</dbReference>
<dbReference type="Proteomes" id="UP001144471">
    <property type="component" value="Unassembled WGS sequence"/>
</dbReference>
<name>A0A9W6GNA3_9FUSO</name>
<gene>
    <name evidence="3" type="ORF">PM10SUCC1_30160</name>
</gene>
<protein>
    <submittedName>
        <fullName evidence="3">Acetyl-CoA carboxylase biotin carboxyl carrier protein subunit</fullName>
    </submittedName>
</protein>
<dbReference type="PANTHER" id="PTHR45266:SF3">
    <property type="entry name" value="OXALOACETATE DECARBOXYLASE ALPHA CHAIN"/>
    <property type="match status" value="1"/>
</dbReference>
<comment type="caution">
    <text evidence="3">The sequence shown here is derived from an EMBL/GenBank/DDBJ whole genome shotgun (WGS) entry which is preliminary data.</text>
</comment>
<dbReference type="EMBL" id="BSDY01000019">
    <property type="protein sequence ID" value="GLI57502.1"/>
    <property type="molecule type" value="Genomic_DNA"/>
</dbReference>
<dbReference type="Pfam" id="PF00364">
    <property type="entry name" value="Biotin_lipoyl"/>
    <property type="match status" value="1"/>
</dbReference>
<dbReference type="PANTHER" id="PTHR45266">
    <property type="entry name" value="OXALOACETATE DECARBOXYLASE ALPHA CHAIN"/>
    <property type="match status" value="1"/>
</dbReference>
<evidence type="ECO:0000256" key="1">
    <source>
        <dbReference type="ARBA" id="ARBA00023267"/>
    </source>
</evidence>
<feature type="domain" description="Lipoyl-binding" evidence="2">
    <location>
        <begin position="49"/>
        <end position="120"/>
    </location>
</feature>
<dbReference type="AlphaFoldDB" id="A0A9W6GNA3"/>
<reference evidence="3" key="1">
    <citation type="submission" date="2022-12" db="EMBL/GenBank/DDBJ databases">
        <title>Reference genome sequencing for broad-spectrum identification of bacterial and archaeal isolates by mass spectrometry.</title>
        <authorList>
            <person name="Sekiguchi Y."/>
            <person name="Tourlousse D.M."/>
        </authorList>
    </citation>
    <scope>NUCLEOTIDE SEQUENCE</scope>
    <source>
        <strain evidence="3">10succ1</strain>
    </source>
</reference>
<evidence type="ECO:0000313" key="4">
    <source>
        <dbReference type="Proteomes" id="UP001144471"/>
    </source>
</evidence>
<dbReference type="InterPro" id="IPR001882">
    <property type="entry name" value="Biotin_BS"/>
</dbReference>
<organism evidence="3 4">
    <name type="scientific">Propionigenium maris DSM 9537</name>
    <dbReference type="NCBI Taxonomy" id="1123000"/>
    <lineage>
        <taxon>Bacteria</taxon>
        <taxon>Fusobacteriati</taxon>
        <taxon>Fusobacteriota</taxon>
        <taxon>Fusobacteriia</taxon>
        <taxon>Fusobacteriales</taxon>
        <taxon>Fusobacteriaceae</taxon>
        <taxon>Propionigenium</taxon>
    </lineage>
</organism>